<gene>
    <name evidence="2" type="ORF">PEVE_00003197</name>
</gene>
<reference evidence="2 3" key="1">
    <citation type="submission" date="2022-05" db="EMBL/GenBank/DDBJ databases">
        <authorList>
            <consortium name="Genoscope - CEA"/>
            <person name="William W."/>
        </authorList>
    </citation>
    <scope>NUCLEOTIDE SEQUENCE [LARGE SCALE GENOMIC DNA]</scope>
</reference>
<feature type="non-terminal residue" evidence="2">
    <location>
        <position position="1"/>
    </location>
</feature>
<name>A0ABN8Q8R7_9CNID</name>
<accession>A0ABN8Q8R7</accession>
<organism evidence="2 3">
    <name type="scientific">Porites evermanni</name>
    <dbReference type="NCBI Taxonomy" id="104178"/>
    <lineage>
        <taxon>Eukaryota</taxon>
        <taxon>Metazoa</taxon>
        <taxon>Cnidaria</taxon>
        <taxon>Anthozoa</taxon>
        <taxon>Hexacorallia</taxon>
        <taxon>Scleractinia</taxon>
        <taxon>Fungiina</taxon>
        <taxon>Poritidae</taxon>
        <taxon>Porites</taxon>
    </lineage>
</organism>
<evidence type="ECO:0000313" key="3">
    <source>
        <dbReference type="Proteomes" id="UP001159427"/>
    </source>
</evidence>
<evidence type="ECO:0000313" key="2">
    <source>
        <dbReference type="EMBL" id="CAH3159433.1"/>
    </source>
</evidence>
<keyword evidence="1" id="KW-0472">Membrane</keyword>
<keyword evidence="3" id="KW-1185">Reference proteome</keyword>
<sequence length="185" mass="20449">VKAGGTQGSGTSKVIKIATLNDSAEKQVAVRQLMNKFQLSGEFGTLKELVDALKEESTDAILIDMYTPVRRKDLFNGSWFEISEIVDKGISHGIALGGISETLAKDFQEMIRDRNVQTKFLTDDEENHQQEEEEEETGLVFFEPGSPYFVLTLEICGGLLGGFLLCGCIFEAYQRNRGGTQQTGK</sequence>
<keyword evidence="1" id="KW-1133">Transmembrane helix</keyword>
<evidence type="ECO:0000256" key="1">
    <source>
        <dbReference type="SAM" id="Phobius"/>
    </source>
</evidence>
<proteinExistence type="predicted"/>
<feature type="transmembrane region" description="Helical" evidence="1">
    <location>
        <begin position="148"/>
        <end position="170"/>
    </location>
</feature>
<keyword evidence="1" id="KW-0812">Transmembrane</keyword>
<protein>
    <submittedName>
        <fullName evidence="2">Uncharacterized protein</fullName>
    </submittedName>
</protein>
<comment type="caution">
    <text evidence="2">The sequence shown here is derived from an EMBL/GenBank/DDBJ whole genome shotgun (WGS) entry which is preliminary data.</text>
</comment>
<dbReference type="Proteomes" id="UP001159427">
    <property type="component" value="Unassembled WGS sequence"/>
</dbReference>
<dbReference type="EMBL" id="CALNXI010001190">
    <property type="protein sequence ID" value="CAH3159433.1"/>
    <property type="molecule type" value="Genomic_DNA"/>
</dbReference>